<evidence type="ECO:0000256" key="2">
    <source>
        <dbReference type="SAM" id="Phobius"/>
    </source>
</evidence>
<dbReference type="Proteomes" id="UP000023152">
    <property type="component" value="Unassembled WGS sequence"/>
</dbReference>
<accession>X6MKN4</accession>
<keyword evidence="4" id="KW-1185">Reference proteome</keyword>
<sequence>MYTTRCEYEQETKDYEKEDNTCDEMEDEVDDYIQTYKSPEVIQRNSPVLSNANESNDGSERMTQSIATIELSSANKSVLCDRTFDVQLYLRDAKHRWTLNKEQAQICIFCVSHNIEIFVSVYCNSRSVKHRRMDCPVSKAIKNLKKIIFLTGTVYFFTFCTVTYTSTDNHLLKKKNNGIKNKNKFVEP</sequence>
<keyword evidence="2" id="KW-0472">Membrane</keyword>
<feature type="transmembrane region" description="Helical" evidence="2">
    <location>
        <begin position="147"/>
        <end position="166"/>
    </location>
</feature>
<keyword evidence="1" id="KW-0175">Coiled coil</keyword>
<organism evidence="3 4">
    <name type="scientific">Reticulomyxa filosa</name>
    <dbReference type="NCBI Taxonomy" id="46433"/>
    <lineage>
        <taxon>Eukaryota</taxon>
        <taxon>Sar</taxon>
        <taxon>Rhizaria</taxon>
        <taxon>Retaria</taxon>
        <taxon>Foraminifera</taxon>
        <taxon>Monothalamids</taxon>
        <taxon>Reticulomyxidae</taxon>
        <taxon>Reticulomyxa</taxon>
    </lineage>
</organism>
<dbReference type="AlphaFoldDB" id="X6MKN4"/>
<keyword evidence="2" id="KW-1133">Transmembrane helix</keyword>
<protein>
    <submittedName>
        <fullName evidence="3">Uncharacterized protein</fullName>
    </submittedName>
</protein>
<keyword evidence="2" id="KW-0812">Transmembrane</keyword>
<dbReference type="EMBL" id="ASPP01020167">
    <property type="protein sequence ID" value="ETO14206.1"/>
    <property type="molecule type" value="Genomic_DNA"/>
</dbReference>
<evidence type="ECO:0000313" key="4">
    <source>
        <dbReference type="Proteomes" id="UP000023152"/>
    </source>
</evidence>
<reference evidence="3 4" key="1">
    <citation type="journal article" date="2013" name="Curr. Biol.">
        <title>The Genome of the Foraminiferan Reticulomyxa filosa.</title>
        <authorList>
            <person name="Glockner G."/>
            <person name="Hulsmann N."/>
            <person name="Schleicher M."/>
            <person name="Noegel A.A."/>
            <person name="Eichinger L."/>
            <person name="Gallinger C."/>
            <person name="Pawlowski J."/>
            <person name="Sierra R."/>
            <person name="Euteneuer U."/>
            <person name="Pillet L."/>
            <person name="Moustafa A."/>
            <person name="Platzer M."/>
            <person name="Groth M."/>
            <person name="Szafranski K."/>
            <person name="Schliwa M."/>
        </authorList>
    </citation>
    <scope>NUCLEOTIDE SEQUENCE [LARGE SCALE GENOMIC DNA]</scope>
</reference>
<name>X6MKN4_RETFI</name>
<evidence type="ECO:0000256" key="1">
    <source>
        <dbReference type="SAM" id="Coils"/>
    </source>
</evidence>
<evidence type="ECO:0000313" key="3">
    <source>
        <dbReference type="EMBL" id="ETO14206.1"/>
    </source>
</evidence>
<proteinExistence type="predicted"/>
<comment type="caution">
    <text evidence="3">The sequence shown here is derived from an EMBL/GenBank/DDBJ whole genome shotgun (WGS) entry which is preliminary data.</text>
</comment>
<gene>
    <name evidence="3" type="ORF">RFI_23163</name>
</gene>
<feature type="coiled-coil region" evidence="1">
    <location>
        <begin position="8"/>
        <end position="35"/>
    </location>
</feature>